<evidence type="ECO:0000256" key="10">
    <source>
        <dbReference type="SAM" id="MobiDB-lite"/>
    </source>
</evidence>
<dbReference type="InterPro" id="IPR005139">
    <property type="entry name" value="PCRF"/>
</dbReference>
<dbReference type="InterPro" id="IPR004373">
    <property type="entry name" value="RF-1"/>
</dbReference>
<dbReference type="Pfam" id="PF03462">
    <property type="entry name" value="PCRF"/>
    <property type="match status" value="1"/>
</dbReference>
<dbReference type="PROSITE" id="PS00745">
    <property type="entry name" value="RF_PROK_I"/>
    <property type="match status" value="1"/>
</dbReference>
<keyword evidence="5 7" id="KW-0963">Cytoplasm</keyword>
<feature type="modified residue" description="N5-methylglutamine" evidence="7">
    <location>
        <position position="233"/>
    </location>
</feature>
<dbReference type="eggNOG" id="COG0216">
    <property type="taxonomic scope" value="Bacteria"/>
</dbReference>
<evidence type="ECO:0000256" key="9">
    <source>
        <dbReference type="SAM" id="Coils"/>
    </source>
</evidence>
<dbReference type="Gene3D" id="3.30.160.20">
    <property type="match status" value="1"/>
</dbReference>
<dbReference type="FunFam" id="3.30.160.20:FF:000004">
    <property type="entry name" value="Peptide chain release factor 1"/>
    <property type="match status" value="1"/>
</dbReference>
<dbReference type="FunFam" id="3.30.70.1660:FF:000002">
    <property type="entry name" value="Peptide chain release factor 1"/>
    <property type="match status" value="1"/>
</dbReference>
<evidence type="ECO:0000313" key="13">
    <source>
        <dbReference type="Proteomes" id="UP000064921"/>
    </source>
</evidence>
<accession>A0A0U3N748</accession>
<dbReference type="EMBL" id="CP013068">
    <property type="protein sequence ID" value="ALV27083.1"/>
    <property type="molecule type" value="Genomic_DNA"/>
</dbReference>
<dbReference type="PANTHER" id="PTHR43804:SF7">
    <property type="entry name" value="LD18447P"/>
    <property type="match status" value="1"/>
</dbReference>
<dbReference type="NCBIfam" id="NF001859">
    <property type="entry name" value="PRK00591.1"/>
    <property type="match status" value="1"/>
</dbReference>
<keyword evidence="9" id="KW-0175">Coiled coil</keyword>
<dbReference type="GO" id="GO:0005829">
    <property type="term" value="C:cytosol"/>
    <property type="evidence" value="ECO:0007669"/>
    <property type="project" value="UniProtKB-ARBA"/>
</dbReference>
<keyword evidence="4 7" id="KW-0488">Methylation</keyword>
<feature type="region of interest" description="Disordered" evidence="10">
    <location>
        <begin position="283"/>
        <end position="302"/>
    </location>
</feature>
<dbReference type="RefSeq" id="WP_058898651.1">
    <property type="nucleotide sequence ID" value="NZ_CP013068.1"/>
</dbReference>
<dbReference type="Gene3D" id="6.10.140.1950">
    <property type="match status" value="1"/>
</dbReference>
<evidence type="ECO:0000256" key="5">
    <source>
        <dbReference type="ARBA" id="ARBA00022490"/>
    </source>
</evidence>
<evidence type="ECO:0000256" key="7">
    <source>
        <dbReference type="HAMAP-Rule" id="MF_00093"/>
    </source>
</evidence>
<feature type="coiled-coil region" evidence="9">
    <location>
        <begin position="43"/>
        <end position="94"/>
    </location>
</feature>
<evidence type="ECO:0000256" key="8">
    <source>
        <dbReference type="NCBIfam" id="TIGR00019"/>
    </source>
</evidence>
<proteinExistence type="inferred from homology"/>
<dbReference type="InterPro" id="IPR045853">
    <property type="entry name" value="Pep_chain_release_fac_I_sf"/>
</dbReference>
<evidence type="ECO:0000313" key="12">
    <source>
        <dbReference type="EMBL" id="ALV27083.1"/>
    </source>
</evidence>
<gene>
    <name evidence="7" type="primary">prfA</name>
    <name evidence="12" type="ORF">APZ00_08370</name>
</gene>
<dbReference type="Proteomes" id="UP000064921">
    <property type="component" value="Chromosome"/>
</dbReference>
<dbReference type="InterPro" id="IPR050057">
    <property type="entry name" value="Prokaryotic/Mito_RF"/>
</dbReference>
<protein>
    <recommendedName>
        <fullName evidence="7 8">Peptide chain release factor 1</fullName>
        <shortName evidence="7">RF-1</shortName>
    </recommendedName>
</protein>
<dbReference type="SMART" id="SM00937">
    <property type="entry name" value="PCRF"/>
    <property type="match status" value="1"/>
</dbReference>
<dbReference type="SUPFAM" id="SSF75620">
    <property type="entry name" value="Release factor"/>
    <property type="match status" value="1"/>
</dbReference>
<dbReference type="HAMAP" id="MF_00093">
    <property type="entry name" value="Rel_fac_1"/>
    <property type="match status" value="1"/>
</dbReference>
<comment type="similarity">
    <text evidence="3 7">Belongs to the prokaryotic/mitochondrial release factor family.</text>
</comment>
<feature type="compositionally biased region" description="Basic and acidic residues" evidence="10">
    <location>
        <begin position="283"/>
        <end position="293"/>
    </location>
</feature>
<dbReference type="Pfam" id="PF00472">
    <property type="entry name" value="RF-1"/>
    <property type="match status" value="1"/>
</dbReference>
<dbReference type="AlphaFoldDB" id="A0A0U3N748"/>
<dbReference type="GO" id="GO:0016149">
    <property type="term" value="F:translation release factor activity, codon specific"/>
    <property type="evidence" value="ECO:0007669"/>
    <property type="project" value="UniProtKB-UniRule"/>
</dbReference>
<dbReference type="KEGG" id="pphr:APZ00_08370"/>
<evidence type="ECO:0000256" key="4">
    <source>
        <dbReference type="ARBA" id="ARBA00022481"/>
    </source>
</evidence>
<keyword evidence="6 7" id="KW-0648">Protein biosynthesis</keyword>
<evidence type="ECO:0000256" key="1">
    <source>
        <dbReference type="ARBA" id="ARBA00002986"/>
    </source>
</evidence>
<dbReference type="InterPro" id="IPR000352">
    <property type="entry name" value="Pep_chain_release_fac_I"/>
</dbReference>
<comment type="PTM">
    <text evidence="7">Methylated by PrmC. Methylation increases the termination efficiency of RF1.</text>
</comment>
<dbReference type="Gene3D" id="3.30.70.1660">
    <property type="match status" value="1"/>
</dbReference>
<sequence length="357" mass="39289">MLAQAKLDTLLNRFAELEHRMSCGPDAGEYVRLSREYAELEPLVRAVQALRKAEEDLAGAEALIAEAGSDREMRDLAELERDELTQKVEELTQAVRIGLLPKDSADKNDAILEVRAGTGGDEAALFAGDLFRMYQRYAALQGWKLEVLSASEGEAGGFKEVIASVTGENVFARLKFESGVHRVQRVPETESGGRIHTSAATVAVLPQAEEVDVDVQESDLKIDTYRASGAGGQHVNTTDSAVRITHMPTGIVVAVQDERSQHKNKARALQLLRARIYDAQRDKAANERSEARRLQVGSGDRSERIRTYNFPQGRVTDHRIGLTLYKLEQVLAGEALNELVEALTVDHQATLMAAEED</sequence>
<keyword evidence="13" id="KW-1185">Reference proteome</keyword>
<evidence type="ECO:0000256" key="2">
    <source>
        <dbReference type="ARBA" id="ARBA00004496"/>
    </source>
</evidence>
<dbReference type="FunFam" id="3.30.70.1660:FF:000004">
    <property type="entry name" value="Peptide chain release factor 1"/>
    <property type="match status" value="1"/>
</dbReference>
<comment type="function">
    <text evidence="1 7">Peptide chain release factor 1 directs the termination of translation in response to the peptide chain termination codons UAG and UAA.</text>
</comment>
<evidence type="ECO:0000256" key="6">
    <source>
        <dbReference type="ARBA" id="ARBA00022917"/>
    </source>
</evidence>
<reference evidence="12 13" key="1">
    <citation type="submission" date="2015-10" db="EMBL/GenBank/DDBJ databases">
        <title>The world's first case of liver abscess caused by Pannonibacter phragmitetus.</title>
        <authorList>
            <person name="Ming D."/>
            <person name="Wang M."/>
            <person name="Zhou Y."/>
            <person name="Jiang T."/>
            <person name="Hu S."/>
        </authorList>
    </citation>
    <scope>NUCLEOTIDE SEQUENCE [LARGE SCALE GENOMIC DNA]</scope>
    <source>
        <strain evidence="12 13">31801</strain>
    </source>
</reference>
<dbReference type="NCBIfam" id="TIGR00019">
    <property type="entry name" value="prfA"/>
    <property type="match status" value="1"/>
</dbReference>
<feature type="domain" description="Prokaryotic-type class I peptide chain release factors" evidence="11">
    <location>
        <begin position="226"/>
        <end position="242"/>
    </location>
</feature>
<name>A0A0U3N748_9HYPH</name>
<evidence type="ECO:0000259" key="11">
    <source>
        <dbReference type="PROSITE" id="PS00745"/>
    </source>
</evidence>
<dbReference type="STRING" id="121719.APZ00_08370"/>
<organism evidence="12 13">
    <name type="scientific">Pannonibacter phragmitetus</name>
    <dbReference type="NCBI Taxonomy" id="121719"/>
    <lineage>
        <taxon>Bacteria</taxon>
        <taxon>Pseudomonadati</taxon>
        <taxon>Pseudomonadota</taxon>
        <taxon>Alphaproteobacteria</taxon>
        <taxon>Hyphomicrobiales</taxon>
        <taxon>Stappiaceae</taxon>
        <taxon>Pannonibacter</taxon>
    </lineage>
</organism>
<dbReference type="PANTHER" id="PTHR43804">
    <property type="entry name" value="LD18447P"/>
    <property type="match status" value="1"/>
</dbReference>
<comment type="subcellular location">
    <subcellularLocation>
        <location evidence="2 7">Cytoplasm</location>
    </subcellularLocation>
</comment>
<evidence type="ECO:0000256" key="3">
    <source>
        <dbReference type="ARBA" id="ARBA00010835"/>
    </source>
</evidence>